<dbReference type="InterPro" id="IPR011900">
    <property type="entry name" value="GRX_bact"/>
</dbReference>
<dbReference type="SUPFAM" id="SSF52833">
    <property type="entry name" value="Thioredoxin-like"/>
    <property type="match status" value="1"/>
</dbReference>
<dbReference type="OrthoDB" id="9814618at2"/>
<evidence type="ECO:0000256" key="6">
    <source>
        <dbReference type="RuleBase" id="RU364065"/>
    </source>
</evidence>
<dbReference type="PROSITE" id="PS51354">
    <property type="entry name" value="GLUTAREDOXIN_2"/>
    <property type="match status" value="1"/>
</dbReference>
<keyword evidence="3 6" id="KW-0249">Electron transport</keyword>
<dbReference type="PANTHER" id="PTHR34386:SF1">
    <property type="entry name" value="GLUTAREDOXIN-LIKE PROTEIN NRDH"/>
    <property type="match status" value="1"/>
</dbReference>
<evidence type="ECO:0000256" key="4">
    <source>
        <dbReference type="ARBA" id="ARBA00023157"/>
    </source>
</evidence>
<comment type="function">
    <text evidence="6">Has a glutathione-disulfide oxidoreductase activity in the presence of NADPH and glutathione reductase. Reduces low molecular weight disulfides and proteins.</text>
</comment>
<sequence length="85" mass="9642">MAKVLMYTTGVCPYCQMASRLLEQKGVPVEKVRVDEQPERRREMVERARGATTVPQIFIGDRHIGGYRELAQLDVRGELDPLLGL</sequence>
<dbReference type="GO" id="GO:0009055">
    <property type="term" value="F:electron transfer activity"/>
    <property type="evidence" value="ECO:0007669"/>
    <property type="project" value="TreeGrafter"/>
</dbReference>
<dbReference type="Proteomes" id="UP000253250">
    <property type="component" value="Unassembled WGS sequence"/>
</dbReference>
<name>A0A1C2G3W6_9GAMM</name>
<dbReference type="Pfam" id="PF00462">
    <property type="entry name" value="Glutaredoxin"/>
    <property type="match status" value="1"/>
</dbReference>
<dbReference type="InterPro" id="IPR002109">
    <property type="entry name" value="Glutaredoxin"/>
</dbReference>
<organism evidence="7 8">
    <name type="scientific">Acidiferrobacter thiooxydans</name>
    <dbReference type="NCBI Taxonomy" id="163359"/>
    <lineage>
        <taxon>Bacteria</taxon>
        <taxon>Pseudomonadati</taxon>
        <taxon>Pseudomonadota</taxon>
        <taxon>Gammaproteobacteria</taxon>
        <taxon>Acidiferrobacterales</taxon>
        <taxon>Acidiferrobacteraceae</taxon>
        <taxon>Acidiferrobacter</taxon>
    </lineage>
</organism>
<accession>A0A1C2G3W6</accession>
<dbReference type="AlphaFoldDB" id="A0A1C2G3W6"/>
<dbReference type="PROSITE" id="PS00195">
    <property type="entry name" value="GLUTAREDOXIN_1"/>
    <property type="match status" value="1"/>
</dbReference>
<evidence type="ECO:0000313" key="8">
    <source>
        <dbReference type="Proteomes" id="UP000253250"/>
    </source>
</evidence>
<protein>
    <recommendedName>
        <fullName evidence="6">Glutaredoxin</fullName>
    </recommendedName>
</protein>
<dbReference type="NCBIfam" id="TIGR02181">
    <property type="entry name" value="GRX_bact"/>
    <property type="match status" value="1"/>
</dbReference>
<dbReference type="InterPro" id="IPR011767">
    <property type="entry name" value="GLR_AS"/>
</dbReference>
<dbReference type="EMBL" id="PSYR01000001">
    <property type="protein sequence ID" value="RCN58359.1"/>
    <property type="molecule type" value="Genomic_DNA"/>
</dbReference>
<proteinExistence type="inferred from homology"/>
<keyword evidence="6" id="KW-0963">Cytoplasm</keyword>
<evidence type="ECO:0000256" key="1">
    <source>
        <dbReference type="ARBA" id="ARBA00007787"/>
    </source>
</evidence>
<dbReference type="PRINTS" id="PR00160">
    <property type="entry name" value="GLUTAREDOXIN"/>
</dbReference>
<dbReference type="GO" id="GO:0015038">
    <property type="term" value="F:glutathione disulfide oxidoreductase activity"/>
    <property type="evidence" value="ECO:0007669"/>
    <property type="project" value="UniProtKB-UniRule"/>
</dbReference>
<dbReference type="InterPro" id="IPR036249">
    <property type="entry name" value="Thioredoxin-like_sf"/>
</dbReference>
<keyword evidence="2 6" id="KW-0813">Transport</keyword>
<comment type="similarity">
    <text evidence="1 6">Belongs to the glutaredoxin family.</text>
</comment>
<keyword evidence="4" id="KW-1015">Disulfide bond</keyword>
<comment type="caution">
    <text evidence="7">The sequence shown here is derived from an EMBL/GenBank/DDBJ whole genome shotgun (WGS) entry which is preliminary data.</text>
</comment>
<gene>
    <name evidence="7" type="primary">grxC</name>
    <name evidence="7" type="ORF">C4900_00735</name>
</gene>
<dbReference type="GO" id="GO:0045454">
    <property type="term" value="P:cell redox homeostasis"/>
    <property type="evidence" value="ECO:0007669"/>
    <property type="project" value="InterPro"/>
</dbReference>
<evidence type="ECO:0000256" key="3">
    <source>
        <dbReference type="ARBA" id="ARBA00022982"/>
    </source>
</evidence>
<evidence type="ECO:0000313" key="7">
    <source>
        <dbReference type="EMBL" id="RCN58359.1"/>
    </source>
</evidence>
<dbReference type="InterPro" id="IPR051548">
    <property type="entry name" value="Grx-like_ET"/>
</dbReference>
<dbReference type="CDD" id="cd03418">
    <property type="entry name" value="GRX_GRXb_1_3_like"/>
    <property type="match status" value="1"/>
</dbReference>
<dbReference type="RefSeq" id="WP_065969071.1">
    <property type="nucleotide sequence ID" value="NZ_CP080624.1"/>
</dbReference>
<dbReference type="PANTHER" id="PTHR34386">
    <property type="entry name" value="GLUTAREDOXIN"/>
    <property type="match status" value="1"/>
</dbReference>
<keyword evidence="8" id="KW-1185">Reference proteome</keyword>
<dbReference type="Gene3D" id="3.40.30.10">
    <property type="entry name" value="Glutaredoxin"/>
    <property type="match status" value="1"/>
</dbReference>
<dbReference type="STRING" id="163359.A9R16_08335"/>
<keyword evidence="5 6" id="KW-0676">Redox-active center</keyword>
<evidence type="ECO:0000256" key="5">
    <source>
        <dbReference type="ARBA" id="ARBA00023284"/>
    </source>
</evidence>
<dbReference type="InterPro" id="IPR014025">
    <property type="entry name" value="Glutaredoxin_subgr"/>
</dbReference>
<reference evidence="7 8" key="1">
    <citation type="submission" date="2018-02" db="EMBL/GenBank/DDBJ databases">
        <title>Insights into the biology of acidophilic members of the Acidiferrobacteraceae family derived from comparative genomic analyses.</title>
        <authorList>
            <person name="Issotta F."/>
            <person name="Thyssen C."/>
            <person name="Mena C."/>
            <person name="Moya A."/>
            <person name="Bellenberg S."/>
            <person name="Sproer C."/>
            <person name="Covarrubias P.C."/>
            <person name="Sand W."/>
            <person name="Quatrini R."/>
            <person name="Vera M."/>
        </authorList>
    </citation>
    <scope>NUCLEOTIDE SEQUENCE [LARGE SCALE GENOMIC DNA]</scope>
    <source>
        <strain evidence="8">m-1</strain>
    </source>
</reference>
<evidence type="ECO:0000256" key="2">
    <source>
        <dbReference type="ARBA" id="ARBA00022448"/>
    </source>
</evidence>